<accession>A0ABS8PTD2</accession>
<sequence length="90" mass="9601">MIRIKSLFVACGLLAVTAVVFAGKPRFVSGLYAYDGSQTVEIAGSYNTSNLVTTGGTGVQQAKITDRNGNSFDLYADDMHSTPLYSSPSW</sequence>
<feature type="chain" id="PRO_5047253079" evidence="1">
    <location>
        <begin position="23"/>
        <end position="90"/>
    </location>
</feature>
<gene>
    <name evidence="2" type="ORF">LQ567_16180</name>
</gene>
<feature type="signal peptide" evidence="1">
    <location>
        <begin position="1"/>
        <end position="22"/>
    </location>
</feature>
<dbReference type="EMBL" id="JAJNEC010000005">
    <property type="protein sequence ID" value="MCD2424318.1"/>
    <property type="molecule type" value="Genomic_DNA"/>
</dbReference>
<dbReference type="RefSeq" id="WP_223709459.1">
    <property type="nucleotide sequence ID" value="NZ_JAJNEC010000005.1"/>
</dbReference>
<dbReference type="Proteomes" id="UP001199816">
    <property type="component" value="Unassembled WGS sequence"/>
</dbReference>
<protein>
    <submittedName>
        <fullName evidence="2">Uncharacterized protein</fullName>
    </submittedName>
</protein>
<keyword evidence="1" id="KW-0732">Signal</keyword>
<comment type="caution">
    <text evidence="2">The sequence shown here is derived from an EMBL/GenBank/DDBJ whole genome shotgun (WGS) entry which is preliminary data.</text>
</comment>
<name>A0ABS8PTD2_9BACT</name>
<keyword evidence="3" id="KW-1185">Reference proteome</keyword>
<evidence type="ECO:0000313" key="2">
    <source>
        <dbReference type="EMBL" id="MCD2424318.1"/>
    </source>
</evidence>
<reference evidence="2 3" key="1">
    <citation type="submission" date="2021-11" db="EMBL/GenBank/DDBJ databases">
        <title>Genomic of Niabella pedocola.</title>
        <authorList>
            <person name="Wu T."/>
        </authorList>
    </citation>
    <scope>NUCLEOTIDE SEQUENCE [LARGE SCALE GENOMIC DNA]</scope>
    <source>
        <strain evidence="2 3">JCM 31011</strain>
    </source>
</reference>
<organism evidence="2 3">
    <name type="scientific">Niabella pedocola</name>
    <dbReference type="NCBI Taxonomy" id="1752077"/>
    <lineage>
        <taxon>Bacteria</taxon>
        <taxon>Pseudomonadati</taxon>
        <taxon>Bacteroidota</taxon>
        <taxon>Chitinophagia</taxon>
        <taxon>Chitinophagales</taxon>
        <taxon>Chitinophagaceae</taxon>
        <taxon>Niabella</taxon>
    </lineage>
</organism>
<proteinExistence type="predicted"/>
<evidence type="ECO:0000313" key="3">
    <source>
        <dbReference type="Proteomes" id="UP001199816"/>
    </source>
</evidence>
<evidence type="ECO:0000256" key="1">
    <source>
        <dbReference type="SAM" id="SignalP"/>
    </source>
</evidence>